<keyword evidence="6" id="KW-1133">Transmembrane helix</keyword>
<dbReference type="GO" id="GO:0016020">
    <property type="term" value="C:membrane"/>
    <property type="evidence" value="ECO:0007669"/>
    <property type="project" value="UniProtKB-SubCell"/>
</dbReference>
<keyword evidence="6" id="KW-0812">Transmembrane</keyword>
<dbReference type="GO" id="GO:0051015">
    <property type="term" value="F:actin filament binding"/>
    <property type="evidence" value="ECO:0007669"/>
    <property type="project" value="InterPro"/>
</dbReference>
<dbReference type="PRINTS" id="PR01217">
    <property type="entry name" value="PRICHEXTENSN"/>
</dbReference>
<evidence type="ECO:0000259" key="8">
    <source>
        <dbReference type="PROSITE" id="PS51444"/>
    </source>
</evidence>
<feature type="region of interest" description="Disordered" evidence="5">
    <location>
        <begin position="253"/>
        <end position="275"/>
    </location>
</feature>
<feature type="chain" id="PRO_5034575143" description="Formin-like protein" evidence="7">
    <location>
        <begin position="26"/>
        <end position="913"/>
    </location>
</feature>
<evidence type="ECO:0000256" key="4">
    <source>
        <dbReference type="RuleBase" id="RU361260"/>
    </source>
</evidence>
<evidence type="ECO:0000313" key="9">
    <source>
        <dbReference type="EMBL" id="CAG1862187.1"/>
    </source>
</evidence>
<keyword evidence="6" id="KW-0472">Membrane</keyword>
<feature type="region of interest" description="Disordered" evidence="5">
    <location>
        <begin position="868"/>
        <end position="913"/>
    </location>
</feature>
<organism evidence="9">
    <name type="scientific">Musa acuminata subsp. malaccensis</name>
    <name type="common">Wild banana</name>
    <name type="synonym">Musa malaccensis</name>
    <dbReference type="NCBI Taxonomy" id="214687"/>
    <lineage>
        <taxon>Eukaryota</taxon>
        <taxon>Viridiplantae</taxon>
        <taxon>Streptophyta</taxon>
        <taxon>Embryophyta</taxon>
        <taxon>Tracheophyta</taxon>
        <taxon>Spermatophyta</taxon>
        <taxon>Magnoliopsida</taxon>
        <taxon>Liliopsida</taxon>
        <taxon>Zingiberales</taxon>
        <taxon>Musaceae</taxon>
        <taxon>Musa</taxon>
    </lineage>
</organism>
<feature type="region of interest" description="Disordered" evidence="5">
    <location>
        <begin position="287"/>
        <end position="462"/>
    </location>
</feature>
<proteinExistence type="inferred from homology"/>
<dbReference type="EMBL" id="HG996467">
    <property type="protein sequence ID" value="CAG1862187.1"/>
    <property type="molecule type" value="Genomic_DNA"/>
</dbReference>
<dbReference type="InterPro" id="IPR042201">
    <property type="entry name" value="FH2_Formin_sf"/>
</dbReference>
<evidence type="ECO:0000256" key="6">
    <source>
        <dbReference type="SAM" id="Phobius"/>
    </source>
</evidence>
<protein>
    <recommendedName>
        <fullName evidence="4">Formin-like protein</fullName>
    </recommendedName>
</protein>
<evidence type="ECO:0000256" key="1">
    <source>
        <dbReference type="ARBA" id="ARBA00004167"/>
    </source>
</evidence>
<reference evidence="9" key="1">
    <citation type="submission" date="2021-03" db="EMBL/GenBank/DDBJ databases">
        <authorList>
            <consortium name="Genoscope - CEA"/>
            <person name="William W."/>
        </authorList>
    </citation>
    <scope>NUCLEOTIDE SEQUENCE</scope>
    <source>
        <strain evidence="9">Doubled-haploid Pahang</strain>
    </source>
</reference>
<evidence type="ECO:0000256" key="2">
    <source>
        <dbReference type="ARBA" id="ARBA00022729"/>
    </source>
</evidence>
<dbReference type="GO" id="GO:0045010">
    <property type="term" value="P:actin nucleation"/>
    <property type="evidence" value="ECO:0007669"/>
    <property type="project" value="InterPro"/>
</dbReference>
<comment type="similarity">
    <text evidence="3">Belongs to the formin-like family. Class-I subfamily.</text>
</comment>
<feature type="signal peptide" evidence="7">
    <location>
        <begin position="1"/>
        <end position="25"/>
    </location>
</feature>
<dbReference type="SMART" id="SM00498">
    <property type="entry name" value="FH2"/>
    <property type="match status" value="1"/>
</dbReference>
<keyword evidence="2 7" id="KW-0732">Signal</keyword>
<dbReference type="InterPro" id="IPR015425">
    <property type="entry name" value="FH2_Formin"/>
</dbReference>
<dbReference type="InterPro" id="IPR027643">
    <property type="entry name" value="Formin-like_plant"/>
</dbReference>
<dbReference type="SUPFAM" id="SSF101447">
    <property type="entry name" value="Formin homology 2 domain (FH2 domain)"/>
    <property type="match status" value="1"/>
</dbReference>
<accession>A0A8D7B576</accession>
<evidence type="ECO:0000256" key="3">
    <source>
        <dbReference type="ARBA" id="ARBA00025793"/>
    </source>
</evidence>
<sequence length="913" mass="99182">MAISRKASAVACMVLFSVLVTKVWPGRQSQFFNLADSFVPNMVEKMLLDCGLHPKDVKEIMKKLDFSLLDDMIKDSRQNQVKVGLLAKDNEEKGEKNSMRNWYYNLEPLIRRYPASRRNLADHPTPTMVPTHAPPTFCSPAYASASFPYVSSGPSKSSPAPPSILRPARTLTHASSKFVPPAFDEMSPDETADFLAKEQEETNKTIAVAVALSVAGTSFVAAILFILYINCRRKKVYSSNDLKDDKPLLSLSLSDFSDSSQNSGIATSSEKNKSGVLSLKSESIQVGDASPLSVGSAEVPSSKLHSGHLSSSMELSGAPTNGPAEKPTSKPPPPPPPPPPPSPLPRSPPSPPSPSSPSPPPPPPPPSPSPSPSPSPPPLPPPRSPQPPPPPPVMAPPVPKAVPSAPVPPPPPSIKRPGGPPPPPPKAASVPRAPKINMGPSKVPPPSPLGPQHSVSDGAPKTKLKPLFWDKVLANPDQSMVWNQIKSGSFQFDEEMIESLFGYNSANKPKNCGKGLSSKVPVEYVRILDAKKSQNLAISLKALNVKIEGVRDALMEGKKLPVELLQTLIKMAPTTDEELKLRLYTGDHSELGLAERFLKALLDIPFAFQRLEALLFMASMPEEVSTATESFSTLEVACEELKSSRLFLKLLEAVLKTGNRMNDGTFRGGAQAFKLDTLLKLSDVKGADGKTTLLHFVVQEIIRSEGVRAVRIARERSGSVSSLNSDDLSDDSLHESEDYFRKLGLKIVSGLGDELQNVKKAASLDADALATLVAQLNHRSVRTKEFLNTSMKSHEEESGFHHILKSFMEQAETGISFLLGEEKRLRLLVKKTTDFFHGNAGKDEGLRLFVIVRDFLVMLDKACKEVREAPRKVKQAPRNRETSSPLPVPDPKQLLFPAIRDRRVDSSSSDDES</sequence>
<feature type="domain" description="FH2" evidence="8">
    <location>
        <begin position="454"/>
        <end position="885"/>
    </location>
</feature>
<evidence type="ECO:0000256" key="5">
    <source>
        <dbReference type="SAM" id="MobiDB-lite"/>
    </source>
</evidence>
<dbReference type="PANTHER" id="PTHR23213">
    <property type="entry name" value="FORMIN-RELATED"/>
    <property type="match status" value="1"/>
</dbReference>
<dbReference type="AlphaFoldDB" id="A0A8D7B576"/>
<dbReference type="PANTHER" id="PTHR23213:SF269">
    <property type="entry name" value="FORMIN-LIKE PROTEIN 5"/>
    <property type="match status" value="1"/>
</dbReference>
<dbReference type="Pfam" id="PF02181">
    <property type="entry name" value="FH2"/>
    <property type="match status" value="1"/>
</dbReference>
<feature type="compositionally biased region" description="Low complexity" evidence="5">
    <location>
        <begin position="253"/>
        <end position="263"/>
    </location>
</feature>
<evidence type="ECO:0000256" key="7">
    <source>
        <dbReference type="SAM" id="SignalP"/>
    </source>
</evidence>
<feature type="compositionally biased region" description="Pro residues" evidence="5">
    <location>
        <begin position="329"/>
        <end position="426"/>
    </location>
</feature>
<feature type="compositionally biased region" description="Low complexity" evidence="5">
    <location>
        <begin position="301"/>
        <end position="312"/>
    </location>
</feature>
<dbReference type="Gene3D" id="1.20.58.2220">
    <property type="entry name" value="Formin, FH2 domain"/>
    <property type="match status" value="1"/>
</dbReference>
<feature type="transmembrane region" description="Helical" evidence="6">
    <location>
        <begin position="206"/>
        <end position="229"/>
    </location>
</feature>
<gene>
    <name evidence="9" type="ORF">GSMUA_70810.1</name>
</gene>
<dbReference type="PROSITE" id="PS51444">
    <property type="entry name" value="FH2"/>
    <property type="match status" value="1"/>
</dbReference>
<name>A0A8D7B576_MUSAM</name>
<comment type="subcellular location">
    <subcellularLocation>
        <location evidence="1">Membrane</location>
        <topology evidence="1">Single-pass membrane protein</topology>
    </subcellularLocation>
</comment>